<dbReference type="InterPro" id="IPR000600">
    <property type="entry name" value="ROK"/>
</dbReference>
<evidence type="ECO:0000256" key="3">
    <source>
        <dbReference type="ARBA" id="ARBA00014701"/>
    </source>
</evidence>
<evidence type="ECO:0000313" key="10">
    <source>
        <dbReference type="Proteomes" id="UP000319432"/>
    </source>
</evidence>
<dbReference type="GO" id="GO:0005737">
    <property type="term" value="C:cytoplasm"/>
    <property type="evidence" value="ECO:0007669"/>
    <property type="project" value="InterPro"/>
</dbReference>
<sequence length="333" mass="34548">MKDEFWTRGVLGLAKRMIIGVDIGGTTIKVALLDELGNIIAKTQIPTPVPEGEDAIIHQMAATIDQLMEEHGFSKEETYGIGIGVPGPVDIETGFVYEAVNLGLKDTALKAKTEALTGLPTYVENDANAAALGEMWCGAGRGTDNLIAVTLGTGIGGGIIIDGKIVHGVKGVGGEIGHVTVNPDGPLCNCGKKGCMERYGSATAIILGLEKAAMEGRSMYLAKQLAEKGSLTAKDAFDAAAEGDSAAQEVIDQAAFYTGFGLSHIANLLNPAKIVIGGGVSAAGDVLFKLIRKSFDTYTWKIAAESCEILPATLGNDAGVIGAGWLVKQAQVM</sequence>
<evidence type="ECO:0000256" key="2">
    <source>
        <dbReference type="ARBA" id="ARBA00012323"/>
    </source>
</evidence>
<dbReference type="PANTHER" id="PTHR18964:SF149">
    <property type="entry name" value="BIFUNCTIONAL UDP-N-ACETYLGLUCOSAMINE 2-EPIMERASE_N-ACETYLMANNOSAMINE KINASE"/>
    <property type="match status" value="1"/>
</dbReference>
<organism evidence="9 10">
    <name type="scientific">Brevibacillus laterosporus</name>
    <name type="common">Bacillus laterosporus</name>
    <dbReference type="NCBI Taxonomy" id="1465"/>
    <lineage>
        <taxon>Bacteria</taxon>
        <taxon>Bacillati</taxon>
        <taxon>Bacillota</taxon>
        <taxon>Bacilli</taxon>
        <taxon>Bacillales</taxon>
        <taxon>Paenibacillaceae</taxon>
        <taxon>Brevibacillus</taxon>
    </lineage>
</organism>
<name>A0A502ISJ1_BRELA</name>
<dbReference type="AlphaFoldDB" id="A0A502ISJ1"/>
<dbReference type="GO" id="GO:0005524">
    <property type="term" value="F:ATP binding"/>
    <property type="evidence" value="ECO:0007669"/>
    <property type="project" value="UniProtKB-KW"/>
</dbReference>
<evidence type="ECO:0000256" key="5">
    <source>
        <dbReference type="ARBA" id="ARBA00022741"/>
    </source>
</evidence>
<dbReference type="PROSITE" id="PS01125">
    <property type="entry name" value="ROK"/>
    <property type="match status" value="1"/>
</dbReference>
<evidence type="ECO:0000256" key="8">
    <source>
        <dbReference type="ARBA" id="ARBA00032386"/>
    </source>
</evidence>
<dbReference type="SUPFAM" id="SSF53067">
    <property type="entry name" value="Actin-like ATPase domain"/>
    <property type="match status" value="1"/>
</dbReference>
<evidence type="ECO:0000313" key="9">
    <source>
        <dbReference type="EMBL" id="QDX95712.1"/>
    </source>
</evidence>
<dbReference type="NCBIfam" id="TIGR00744">
    <property type="entry name" value="ROK_glcA_fam"/>
    <property type="match status" value="1"/>
</dbReference>
<keyword evidence="5" id="KW-0547">Nucleotide-binding</keyword>
<evidence type="ECO:0000256" key="1">
    <source>
        <dbReference type="ARBA" id="ARBA00006479"/>
    </source>
</evidence>
<gene>
    <name evidence="9" type="ORF">EEL30_08955</name>
</gene>
<evidence type="ECO:0000256" key="6">
    <source>
        <dbReference type="ARBA" id="ARBA00022777"/>
    </source>
</evidence>
<dbReference type="InterPro" id="IPR004654">
    <property type="entry name" value="ROK_glcA"/>
</dbReference>
<protein>
    <recommendedName>
        <fullName evidence="3">Glucokinase</fullName>
        <ecNumber evidence="2">2.7.1.2</ecNumber>
    </recommendedName>
    <alternativeName>
        <fullName evidence="8">Glucose kinase</fullName>
    </alternativeName>
</protein>
<keyword evidence="4 9" id="KW-0808">Transferase</keyword>
<dbReference type="Gene3D" id="3.30.420.40">
    <property type="match status" value="2"/>
</dbReference>
<dbReference type="EC" id="2.7.1.2" evidence="2"/>
<evidence type="ECO:0000256" key="7">
    <source>
        <dbReference type="ARBA" id="ARBA00022840"/>
    </source>
</evidence>
<dbReference type="EMBL" id="CP033464">
    <property type="protein sequence ID" value="QDX95712.1"/>
    <property type="molecule type" value="Genomic_DNA"/>
</dbReference>
<dbReference type="GO" id="GO:0004340">
    <property type="term" value="F:glucokinase activity"/>
    <property type="evidence" value="ECO:0007669"/>
    <property type="project" value="UniProtKB-EC"/>
</dbReference>
<comment type="similarity">
    <text evidence="1">Belongs to the ROK (NagC/XylR) family.</text>
</comment>
<dbReference type="InterPro" id="IPR049874">
    <property type="entry name" value="ROK_cs"/>
</dbReference>
<dbReference type="InterPro" id="IPR043129">
    <property type="entry name" value="ATPase_NBD"/>
</dbReference>
<keyword evidence="7" id="KW-0067">ATP-binding</keyword>
<dbReference type="OrthoDB" id="9810372at2"/>
<keyword evidence="6 9" id="KW-0418">Kinase</keyword>
<dbReference type="PANTHER" id="PTHR18964">
    <property type="entry name" value="ROK (REPRESSOR, ORF, KINASE) FAMILY"/>
    <property type="match status" value="1"/>
</dbReference>
<dbReference type="GO" id="GO:0006096">
    <property type="term" value="P:glycolytic process"/>
    <property type="evidence" value="ECO:0007669"/>
    <property type="project" value="InterPro"/>
</dbReference>
<dbReference type="Proteomes" id="UP000319432">
    <property type="component" value="Chromosome"/>
</dbReference>
<reference evidence="9 10" key="1">
    <citation type="submission" date="2018-11" db="EMBL/GenBank/DDBJ databases">
        <title>Phylogenetic determinants of toxin gene distribution in genomes of Brevibacillus laterosporus.</title>
        <authorList>
            <person name="Glare T.R."/>
            <person name="Durrant A."/>
            <person name="Berry C."/>
            <person name="Palma L."/>
            <person name="Ormskirk M."/>
            <person name="Cox M.O."/>
        </authorList>
    </citation>
    <scope>NUCLEOTIDE SEQUENCE [LARGE SCALE GENOMIC DNA]</scope>
    <source>
        <strain evidence="9 10">1821L</strain>
    </source>
</reference>
<accession>A0A502ISJ1</accession>
<proteinExistence type="inferred from homology"/>
<keyword evidence="10" id="KW-1185">Reference proteome</keyword>
<evidence type="ECO:0000256" key="4">
    <source>
        <dbReference type="ARBA" id="ARBA00022679"/>
    </source>
</evidence>
<dbReference type="Pfam" id="PF00480">
    <property type="entry name" value="ROK"/>
    <property type="match status" value="1"/>
</dbReference>